<evidence type="ECO:0000256" key="3">
    <source>
        <dbReference type="ARBA" id="ARBA00022692"/>
    </source>
</evidence>
<keyword evidence="2" id="KW-0813">Transport</keyword>
<dbReference type="PRINTS" id="PR01506">
    <property type="entry name" value="TATBPROTEIN"/>
</dbReference>
<keyword evidence="5" id="KW-1133">Transmembrane helix</keyword>
<name>A0ABU8L9I9_9MICO</name>
<reference evidence="9 10" key="1">
    <citation type="submission" date="2024-02" db="EMBL/GenBank/DDBJ databases">
        <authorList>
            <person name="Saticioglu I.B."/>
        </authorList>
    </citation>
    <scope>NUCLEOTIDE SEQUENCE [LARGE SCALE GENOMIC DNA]</scope>
    <source>
        <strain evidence="9 10">Mu-80</strain>
    </source>
</reference>
<organism evidence="9 10">
    <name type="scientific">Microbacterium bandirmense</name>
    <dbReference type="NCBI Taxonomy" id="3122050"/>
    <lineage>
        <taxon>Bacteria</taxon>
        <taxon>Bacillati</taxon>
        <taxon>Actinomycetota</taxon>
        <taxon>Actinomycetes</taxon>
        <taxon>Micrococcales</taxon>
        <taxon>Microbacteriaceae</taxon>
        <taxon>Microbacterium</taxon>
    </lineage>
</organism>
<sequence length="136" mass="15390">MELGLTFDKLLLIGLVAVLIIGPERLPKAAESFSKFVRRAGEYLRDTRSKMRDELGPEIDEVDWRKLDPRQYDPRRIIRDALFEEPEFDSTPAAKPATPAASSNPFTTDPVTPVRQPMVRTSFSRMSPPPFDVEAT</sequence>
<feature type="compositionally biased region" description="Low complexity" evidence="8">
    <location>
        <begin position="90"/>
        <end position="103"/>
    </location>
</feature>
<dbReference type="Gene3D" id="1.20.5.3310">
    <property type="match status" value="1"/>
</dbReference>
<dbReference type="RefSeq" id="WP_337331001.1">
    <property type="nucleotide sequence ID" value="NZ_JBBDGM010000002.1"/>
</dbReference>
<evidence type="ECO:0000256" key="5">
    <source>
        <dbReference type="ARBA" id="ARBA00022989"/>
    </source>
</evidence>
<evidence type="ECO:0000313" key="9">
    <source>
        <dbReference type="EMBL" id="MEJ1087332.1"/>
    </source>
</evidence>
<dbReference type="Proteomes" id="UP001371224">
    <property type="component" value="Unassembled WGS sequence"/>
</dbReference>
<protein>
    <submittedName>
        <fullName evidence="9">Twin-arginine translocase TatA/TatE family subunit</fullName>
    </submittedName>
</protein>
<feature type="region of interest" description="Disordered" evidence="8">
    <location>
        <begin position="87"/>
        <end position="114"/>
    </location>
</feature>
<keyword evidence="6" id="KW-0811">Translocation</keyword>
<evidence type="ECO:0000256" key="1">
    <source>
        <dbReference type="ARBA" id="ARBA00004167"/>
    </source>
</evidence>
<evidence type="ECO:0000313" key="10">
    <source>
        <dbReference type="Proteomes" id="UP001371224"/>
    </source>
</evidence>
<comment type="subcellular location">
    <subcellularLocation>
        <location evidence="1">Membrane</location>
        <topology evidence="1">Single-pass membrane protein</topology>
    </subcellularLocation>
</comment>
<keyword evidence="3" id="KW-0812">Transmembrane</keyword>
<comment type="caution">
    <text evidence="9">The sequence shown here is derived from an EMBL/GenBank/DDBJ whole genome shotgun (WGS) entry which is preliminary data.</text>
</comment>
<dbReference type="Pfam" id="PF02416">
    <property type="entry name" value="TatA_B_E"/>
    <property type="match status" value="1"/>
</dbReference>
<keyword evidence="7" id="KW-0472">Membrane</keyword>
<evidence type="ECO:0000256" key="4">
    <source>
        <dbReference type="ARBA" id="ARBA00022927"/>
    </source>
</evidence>
<dbReference type="EMBL" id="JBBDGM010000002">
    <property type="protein sequence ID" value="MEJ1087332.1"/>
    <property type="molecule type" value="Genomic_DNA"/>
</dbReference>
<keyword evidence="4" id="KW-0653">Protein transport</keyword>
<proteinExistence type="predicted"/>
<keyword evidence="10" id="KW-1185">Reference proteome</keyword>
<evidence type="ECO:0000256" key="7">
    <source>
        <dbReference type="ARBA" id="ARBA00023136"/>
    </source>
</evidence>
<dbReference type="InterPro" id="IPR003369">
    <property type="entry name" value="TatA/B/E"/>
</dbReference>
<evidence type="ECO:0000256" key="2">
    <source>
        <dbReference type="ARBA" id="ARBA00022448"/>
    </source>
</evidence>
<evidence type="ECO:0000256" key="8">
    <source>
        <dbReference type="SAM" id="MobiDB-lite"/>
    </source>
</evidence>
<evidence type="ECO:0000256" key="6">
    <source>
        <dbReference type="ARBA" id="ARBA00023010"/>
    </source>
</evidence>
<accession>A0ABU8L9I9</accession>
<gene>
    <name evidence="9" type="ORF">WDU99_03265</name>
</gene>